<feature type="coiled-coil region" evidence="1">
    <location>
        <begin position="161"/>
        <end position="241"/>
    </location>
</feature>
<dbReference type="EMBL" id="ML178819">
    <property type="protein sequence ID" value="TFL04156.1"/>
    <property type="molecule type" value="Genomic_DNA"/>
</dbReference>
<gene>
    <name evidence="4" type="ORF">BDV98DRAFT_503053</name>
</gene>
<organism evidence="4 5">
    <name type="scientific">Pterulicium gracile</name>
    <dbReference type="NCBI Taxonomy" id="1884261"/>
    <lineage>
        <taxon>Eukaryota</taxon>
        <taxon>Fungi</taxon>
        <taxon>Dikarya</taxon>
        <taxon>Basidiomycota</taxon>
        <taxon>Agaricomycotina</taxon>
        <taxon>Agaricomycetes</taxon>
        <taxon>Agaricomycetidae</taxon>
        <taxon>Agaricales</taxon>
        <taxon>Pleurotineae</taxon>
        <taxon>Pterulaceae</taxon>
        <taxon>Pterulicium</taxon>
    </lineage>
</organism>
<protein>
    <submittedName>
        <fullName evidence="4">Spc7 kinetochore protein-domain-containing protein</fullName>
    </submittedName>
</protein>
<dbReference type="PANTHER" id="PTHR28260">
    <property type="entry name" value="SPINDLE POLE BODY COMPONENT SPC105"/>
    <property type="match status" value="1"/>
</dbReference>
<feature type="domain" description="Spc7 kinetochore protein" evidence="3">
    <location>
        <begin position="1"/>
        <end position="292"/>
    </location>
</feature>
<dbReference type="OrthoDB" id="5592879at2759"/>
<proteinExistence type="predicted"/>
<keyword evidence="1" id="KW-0175">Coiled coil</keyword>
<dbReference type="Proteomes" id="UP000305067">
    <property type="component" value="Unassembled WGS sequence"/>
</dbReference>
<reference evidence="4 5" key="1">
    <citation type="journal article" date="2019" name="Nat. Ecol. Evol.">
        <title>Megaphylogeny resolves global patterns of mushroom evolution.</title>
        <authorList>
            <person name="Varga T."/>
            <person name="Krizsan K."/>
            <person name="Foldi C."/>
            <person name="Dima B."/>
            <person name="Sanchez-Garcia M."/>
            <person name="Sanchez-Ramirez S."/>
            <person name="Szollosi G.J."/>
            <person name="Szarkandi J.G."/>
            <person name="Papp V."/>
            <person name="Albert L."/>
            <person name="Andreopoulos W."/>
            <person name="Angelini C."/>
            <person name="Antonin V."/>
            <person name="Barry K.W."/>
            <person name="Bougher N.L."/>
            <person name="Buchanan P."/>
            <person name="Buyck B."/>
            <person name="Bense V."/>
            <person name="Catcheside P."/>
            <person name="Chovatia M."/>
            <person name="Cooper J."/>
            <person name="Damon W."/>
            <person name="Desjardin D."/>
            <person name="Finy P."/>
            <person name="Geml J."/>
            <person name="Haridas S."/>
            <person name="Hughes K."/>
            <person name="Justo A."/>
            <person name="Karasinski D."/>
            <person name="Kautmanova I."/>
            <person name="Kiss B."/>
            <person name="Kocsube S."/>
            <person name="Kotiranta H."/>
            <person name="LaButti K.M."/>
            <person name="Lechner B.E."/>
            <person name="Liimatainen K."/>
            <person name="Lipzen A."/>
            <person name="Lukacs Z."/>
            <person name="Mihaltcheva S."/>
            <person name="Morgado L.N."/>
            <person name="Niskanen T."/>
            <person name="Noordeloos M.E."/>
            <person name="Ohm R.A."/>
            <person name="Ortiz-Santana B."/>
            <person name="Ovrebo C."/>
            <person name="Racz N."/>
            <person name="Riley R."/>
            <person name="Savchenko A."/>
            <person name="Shiryaev A."/>
            <person name="Soop K."/>
            <person name="Spirin V."/>
            <person name="Szebenyi C."/>
            <person name="Tomsovsky M."/>
            <person name="Tulloss R.E."/>
            <person name="Uehling J."/>
            <person name="Grigoriev I.V."/>
            <person name="Vagvolgyi C."/>
            <person name="Papp T."/>
            <person name="Martin F.M."/>
            <person name="Miettinen O."/>
            <person name="Hibbett D.S."/>
            <person name="Nagy L.G."/>
        </authorList>
    </citation>
    <scope>NUCLEOTIDE SEQUENCE [LARGE SCALE GENOMIC DNA]</scope>
    <source>
        <strain evidence="4 5">CBS 309.79</strain>
    </source>
</reference>
<dbReference type="InterPro" id="IPR033338">
    <property type="entry name" value="Spc105/Spc7"/>
</dbReference>
<evidence type="ECO:0000313" key="4">
    <source>
        <dbReference type="EMBL" id="TFL04156.1"/>
    </source>
</evidence>
<evidence type="ECO:0000256" key="1">
    <source>
        <dbReference type="SAM" id="Coils"/>
    </source>
</evidence>
<sequence>MDEITAPRRSSIHPSTTQHRRSSFGTADVPLSAYFSSLAVDLPQLTLYNRVSQELQEWIEKSKEDFAADDEDALQVTPELFREYAMADEEGRRELFNHLTLIRHNMRGKARAEWYEWKLKWISGLRQTAEEHIQLLESDAEILHDYNTRADALIPERERECAAVKLQLEQDQAEVDEVEKDDQEYLNDLKVSIAEQNIEVDTLKGEVADANAQLQWIEEKLKQLELENTQLEAQAKEHKRVQNLQESGKGSEIFKLQTELEALQTLHQLRIVKVKPDLFQFDYASTVRISIPCNDLVPRASEIAWRRLDFSSRGKTKDAFPALGDHLVEATIKHVSQTKSETLGQVVRSVITHWSSCAQVRSQIRFLNAKFPTTVETKERSGDFEATALVIFPSVKGSAQISFEFTKEIVVMWPSSIGELGCSVKSVRGPVSQAKIAERVLGRLREATPTENQEVLLDACLHAMELFDAV</sequence>
<evidence type="ECO:0000313" key="5">
    <source>
        <dbReference type="Proteomes" id="UP000305067"/>
    </source>
</evidence>
<dbReference type="GO" id="GO:1990758">
    <property type="term" value="P:mitotic sister chromatid biorientation"/>
    <property type="evidence" value="ECO:0007669"/>
    <property type="project" value="TreeGrafter"/>
</dbReference>
<dbReference type="Pfam" id="PF08317">
    <property type="entry name" value="Spc7"/>
    <property type="match status" value="1"/>
</dbReference>
<dbReference type="PANTHER" id="PTHR28260:SF1">
    <property type="entry name" value="SPINDLE POLE BODY COMPONENT SPC105"/>
    <property type="match status" value="1"/>
</dbReference>
<name>A0A5C3QQ94_9AGAR</name>
<dbReference type="SMART" id="SM00787">
    <property type="entry name" value="Spc7"/>
    <property type="match status" value="1"/>
</dbReference>
<dbReference type="GO" id="GO:0034501">
    <property type="term" value="P:protein localization to kinetochore"/>
    <property type="evidence" value="ECO:0007669"/>
    <property type="project" value="TreeGrafter"/>
</dbReference>
<evidence type="ECO:0000259" key="3">
    <source>
        <dbReference type="SMART" id="SM00787"/>
    </source>
</evidence>
<dbReference type="Pfam" id="PF18210">
    <property type="entry name" value="Knl1_RWD_C"/>
    <property type="match status" value="1"/>
</dbReference>
<dbReference type="STRING" id="1884261.A0A5C3QQ94"/>
<dbReference type="GO" id="GO:0007094">
    <property type="term" value="P:mitotic spindle assembly checkpoint signaling"/>
    <property type="evidence" value="ECO:0007669"/>
    <property type="project" value="TreeGrafter"/>
</dbReference>
<feature type="region of interest" description="Disordered" evidence="2">
    <location>
        <begin position="1"/>
        <end position="24"/>
    </location>
</feature>
<evidence type="ECO:0000256" key="2">
    <source>
        <dbReference type="SAM" id="MobiDB-lite"/>
    </source>
</evidence>
<accession>A0A5C3QQ94</accession>
<keyword evidence="5" id="KW-1185">Reference proteome</keyword>
<dbReference type="InterPro" id="IPR040850">
    <property type="entry name" value="Knl1_RWD_C"/>
</dbReference>
<dbReference type="GO" id="GO:0000776">
    <property type="term" value="C:kinetochore"/>
    <property type="evidence" value="ECO:0007669"/>
    <property type="project" value="TreeGrafter"/>
</dbReference>
<dbReference type="InterPro" id="IPR013253">
    <property type="entry name" value="Spc7_domain"/>
</dbReference>
<dbReference type="AlphaFoldDB" id="A0A5C3QQ94"/>